<keyword evidence="3" id="KW-1185">Reference proteome</keyword>
<dbReference type="EMBL" id="APBN01000001">
    <property type="protein sequence ID" value="EMT54351.1"/>
    <property type="molecule type" value="Genomic_DNA"/>
</dbReference>
<feature type="domain" description="NAD-dependent epimerase/dehydratase" evidence="1">
    <location>
        <begin position="4"/>
        <end position="66"/>
    </location>
</feature>
<sequence>MKKVLVLGGTRFFGKRLVKGLVDSGYDVTIATRGRQADPFGNEIARMQVDRNDLDSLKRIGSSEWELVFDSLCYTGANASHIVQVLEGKVKRLVVTSSRAVYEHSPLIRREADFDPYSYPITAGTREEVSYEEGKRQAEAALFQKAGFPVIAVRFPIVLGVEDYTKRLHFYVDQIRAQKEIYVGNPHARQSYIDADEAARFLQWAGESTQACGPYNACSDDAWTLPQLLGAVEDAIGKPARILTGGTAEQLSPFAIPDSYVLDTGKARREGYAFRSLSDWLVPLIQRLAAE</sequence>
<reference evidence="2 3" key="1">
    <citation type="submission" date="2013-03" db="EMBL/GenBank/DDBJ databases">
        <title>Assembly of a new bacterial strain Brevibacillus borstelensis AK1.</title>
        <authorList>
            <person name="Rajan I."/>
            <person name="PoliReddy D."/>
            <person name="Sugumar T."/>
            <person name="Rathinam K."/>
            <person name="Alqarawi S."/>
            <person name="Khalil A.B."/>
            <person name="Sivakumar N."/>
        </authorList>
    </citation>
    <scope>NUCLEOTIDE SEQUENCE [LARGE SCALE GENOMIC DNA]</scope>
    <source>
        <strain evidence="2 3">AK1</strain>
    </source>
</reference>
<protein>
    <recommendedName>
        <fullName evidence="1">NAD-dependent epimerase/dehydratase domain-containing protein</fullName>
    </recommendedName>
</protein>
<proteinExistence type="predicted"/>
<evidence type="ECO:0000313" key="2">
    <source>
        <dbReference type="EMBL" id="EMT54351.1"/>
    </source>
</evidence>
<dbReference type="InterPro" id="IPR001509">
    <property type="entry name" value="Epimerase_deHydtase"/>
</dbReference>
<dbReference type="OrthoDB" id="9809586at2"/>
<dbReference type="RefSeq" id="WP_003386084.1">
    <property type="nucleotide sequence ID" value="NZ_APBN01000001.1"/>
</dbReference>
<dbReference type="PANTHER" id="PTHR48079:SF6">
    <property type="entry name" value="NAD(P)-BINDING DOMAIN-CONTAINING PROTEIN-RELATED"/>
    <property type="match status" value="1"/>
</dbReference>
<dbReference type="InterPro" id="IPR036291">
    <property type="entry name" value="NAD(P)-bd_dom_sf"/>
</dbReference>
<dbReference type="Gene3D" id="3.40.50.720">
    <property type="entry name" value="NAD(P)-binding Rossmann-like Domain"/>
    <property type="match status" value="1"/>
</dbReference>
<dbReference type="AlphaFoldDB" id="M8E4Y1"/>
<comment type="caution">
    <text evidence="2">The sequence shown here is derived from an EMBL/GenBank/DDBJ whole genome shotgun (WGS) entry which is preliminary data.</text>
</comment>
<name>M8E4Y1_9BACL</name>
<dbReference type="Proteomes" id="UP000012081">
    <property type="component" value="Unassembled WGS sequence"/>
</dbReference>
<dbReference type="GO" id="GO:0004029">
    <property type="term" value="F:aldehyde dehydrogenase (NAD+) activity"/>
    <property type="evidence" value="ECO:0007669"/>
    <property type="project" value="TreeGrafter"/>
</dbReference>
<dbReference type="PATRIC" id="fig|1300222.3.peg.422"/>
<dbReference type="PANTHER" id="PTHR48079">
    <property type="entry name" value="PROTEIN YEEZ"/>
    <property type="match status" value="1"/>
</dbReference>
<accession>M8E4Y1</accession>
<gene>
    <name evidence="2" type="ORF">I532_02055</name>
</gene>
<dbReference type="SUPFAM" id="SSF51735">
    <property type="entry name" value="NAD(P)-binding Rossmann-fold domains"/>
    <property type="match status" value="1"/>
</dbReference>
<evidence type="ECO:0000313" key="3">
    <source>
        <dbReference type="Proteomes" id="UP000012081"/>
    </source>
</evidence>
<dbReference type="GO" id="GO:0005737">
    <property type="term" value="C:cytoplasm"/>
    <property type="evidence" value="ECO:0007669"/>
    <property type="project" value="TreeGrafter"/>
</dbReference>
<dbReference type="Pfam" id="PF01370">
    <property type="entry name" value="Epimerase"/>
    <property type="match status" value="1"/>
</dbReference>
<dbReference type="STRING" id="1300222.I532_02055"/>
<evidence type="ECO:0000259" key="1">
    <source>
        <dbReference type="Pfam" id="PF01370"/>
    </source>
</evidence>
<organism evidence="2 3">
    <name type="scientific">Brevibacillus borstelensis AK1</name>
    <dbReference type="NCBI Taxonomy" id="1300222"/>
    <lineage>
        <taxon>Bacteria</taxon>
        <taxon>Bacillati</taxon>
        <taxon>Bacillota</taxon>
        <taxon>Bacilli</taxon>
        <taxon>Bacillales</taxon>
        <taxon>Paenibacillaceae</taxon>
        <taxon>Brevibacillus</taxon>
    </lineage>
</organism>
<dbReference type="InterPro" id="IPR051783">
    <property type="entry name" value="NAD(P)-dependent_oxidoreduct"/>
</dbReference>